<evidence type="ECO:0000256" key="8">
    <source>
        <dbReference type="SAM" id="Phobius"/>
    </source>
</evidence>
<feature type="transmembrane region" description="Helical" evidence="8">
    <location>
        <begin position="37"/>
        <end position="60"/>
    </location>
</feature>
<dbReference type="PANTHER" id="PTHR10926:SF1">
    <property type="entry name" value="CELL CYCLE CONTROL PROTEIN 50C"/>
    <property type="match status" value="1"/>
</dbReference>
<organism evidence="9 10">
    <name type="scientific">Gekko japonicus</name>
    <name type="common">Schlegel's Japanese gecko</name>
    <dbReference type="NCBI Taxonomy" id="146911"/>
    <lineage>
        <taxon>Eukaryota</taxon>
        <taxon>Metazoa</taxon>
        <taxon>Chordata</taxon>
        <taxon>Craniata</taxon>
        <taxon>Vertebrata</taxon>
        <taxon>Euteleostomi</taxon>
        <taxon>Lepidosauria</taxon>
        <taxon>Squamata</taxon>
        <taxon>Bifurcata</taxon>
        <taxon>Gekkota</taxon>
        <taxon>Gekkonidae</taxon>
        <taxon>Gekkoninae</taxon>
        <taxon>Gekko</taxon>
    </lineage>
</organism>
<evidence type="ECO:0000256" key="7">
    <source>
        <dbReference type="PIRNR" id="PIRNR015840"/>
    </source>
</evidence>
<keyword evidence="4 8" id="KW-1133">Transmembrane helix</keyword>
<evidence type="ECO:0000256" key="3">
    <source>
        <dbReference type="ARBA" id="ARBA00022692"/>
    </source>
</evidence>
<evidence type="ECO:0000256" key="5">
    <source>
        <dbReference type="ARBA" id="ARBA00023136"/>
    </source>
</evidence>
<comment type="subcellular location">
    <subcellularLocation>
        <location evidence="1">Membrane</location>
    </subcellularLocation>
</comment>
<dbReference type="Proteomes" id="UP000694871">
    <property type="component" value="Unplaced"/>
</dbReference>
<accession>A0ABM1JXB3</accession>
<evidence type="ECO:0000256" key="2">
    <source>
        <dbReference type="ARBA" id="ARBA00009457"/>
    </source>
</evidence>
<dbReference type="PIRSF" id="PIRSF015840">
    <property type="entry name" value="DUF284_TM_euk"/>
    <property type="match status" value="1"/>
</dbReference>
<dbReference type="Pfam" id="PF03381">
    <property type="entry name" value="CDC50"/>
    <property type="match status" value="1"/>
</dbReference>
<evidence type="ECO:0000256" key="6">
    <source>
        <dbReference type="ARBA" id="ARBA00023180"/>
    </source>
</evidence>
<dbReference type="InterPro" id="IPR005045">
    <property type="entry name" value="CDC50/LEM3_fam"/>
</dbReference>
<reference evidence="10" key="1">
    <citation type="submission" date="2025-08" db="UniProtKB">
        <authorList>
            <consortium name="RefSeq"/>
        </authorList>
    </citation>
    <scope>IDENTIFICATION</scope>
</reference>
<evidence type="ECO:0000256" key="4">
    <source>
        <dbReference type="ARBA" id="ARBA00022989"/>
    </source>
</evidence>
<evidence type="ECO:0000313" key="9">
    <source>
        <dbReference type="Proteomes" id="UP000694871"/>
    </source>
</evidence>
<keyword evidence="3 8" id="KW-0812">Transmembrane</keyword>
<dbReference type="RefSeq" id="XP_015266100.1">
    <property type="nucleotide sequence ID" value="XM_015410614.1"/>
</dbReference>
<gene>
    <name evidence="10" type="primary">LOC107109902</name>
</gene>
<keyword evidence="9" id="KW-1185">Reference proteome</keyword>
<keyword evidence="5 7" id="KW-0472">Membrane</keyword>
<evidence type="ECO:0000256" key="1">
    <source>
        <dbReference type="ARBA" id="ARBA00004370"/>
    </source>
</evidence>
<keyword evidence="6" id="KW-0325">Glycoprotein</keyword>
<dbReference type="GeneID" id="107109902"/>
<sequence length="353" mass="39843">MCKNSSPAPEQPLRCPDNSAFKQQKLPAWKPRLKPALVIPTFFGIGCFCLAVGIALLLAVTSVKEIQVNYSERCSDCSKLRENSSNWDKECLCLTNFTLLENMPGDIFMYYGLHNFYQNHRRYVHSRSYAQLLGRDVNVRTSEIQNSNCAPFAVYKNGTPMAPCGAIANSMFNDTIDLFYYPNSATALQVPLLRRGNTWWTDKNVKFHNPASHNLSSAFAGTARPPYWHKPAYLLDPEDEENNGYTNDDFIIWMRVAAFPSFKNLYCRLSRTNEFADGLPAGNYGLHISYNFPVTNFDGRKHVVLSTVTWSGGRNLFLGIAYIVTGAVTLLAGCVITAIYLKYRKKTTESQEQ</sequence>
<evidence type="ECO:0000313" key="10">
    <source>
        <dbReference type="RefSeq" id="XP_015266100.1"/>
    </source>
</evidence>
<feature type="transmembrane region" description="Helical" evidence="8">
    <location>
        <begin position="316"/>
        <end position="341"/>
    </location>
</feature>
<name>A0ABM1JXB3_GEKJA</name>
<proteinExistence type="inferred from homology"/>
<dbReference type="PANTHER" id="PTHR10926">
    <property type="entry name" value="CELL CYCLE CONTROL PROTEIN 50"/>
    <property type="match status" value="1"/>
</dbReference>
<comment type="similarity">
    <text evidence="2 7">Belongs to the CDC50/LEM3 family.</text>
</comment>
<protein>
    <recommendedName>
        <fullName evidence="7">Cell cycle control protein</fullName>
    </recommendedName>
</protein>